<gene>
    <name evidence="2" type="ORF">EVG20_g11465</name>
</gene>
<reference evidence="2 3" key="1">
    <citation type="submission" date="2019-02" db="EMBL/GenBank/DDBJ databases">
        <title>Genome sequencing of the rare red list fungi Dentipellis fragilis.</title>
        <authorList>
            <person name="Buettner E."/>
            <person name="Kellner H."/>
        </authorList>
    </citation>
    <scope>NUCLEOTIDE SEQUENCE [LARGE SCALE GENOMIC DNA]</scope>
    <source>
        <strain evidence="2 3">DSM 105465</strain>
    </source>
</reference>
<feature type="compositionally biased region" description="Polar residues" evidence="1">
    <location>
        <begin position="66"/>
        <end position="78"/>
    </location>
</feature>
<evidence type="ECO:0000256" key="1">
    <source>
        <dbReference type="SAM" id="MobiDB-lite"/>
    </source>
</evidence>
<organism evidence="2 3">
    <name type="scientific">Dentipellis fragilis</name>
    <dbReference type="NCBI Taxonomy" id="205917"/>
    <lineage>
        <taxon>Eukaryota</taxon>
        <taxon>Fungi</taxon>
        <taxon>Dikarya</taxon>
        <taxon>Basidiomycota</taxon>
        <taxon>Agaricomycotina</taxon>
        <taxon>Agaricomycetes</taxon>
        <taxon>Russulales</taxon>
        <taxon>Hericiaceae</taxon>
        <taxon>Dentipellis</taxon>
    </lineage>
</organism>
<keyword evidence="3" id="KW-1185">Reference proteome</keyword>
<dbReference type="Proteomes" id="UP000298327">
    <property type="component" value="Unassembled WGS sequence"/>
</dbReference>
<feature type="region of interest" description="Disordered" evidence="1">
    <location>
        <begin position="55"/>
        <end position="90"/>
    </location>
</feature>
<proteinExistence type="predicted"/>
<dbReference type="EMBL" id="SEOQ01001793">
    <property type="protein sequence ID" value="TFY50532.1"/>
    <property type="molecule type" value="Genomic_DNA"/>
</dbReference>
<dbReference type="AlphaFoldDB" id="A0A4Y9XLF4"/>
<comment type="caution">
    <text evidence="2">The sequence shown here is derived from an EMBL/GenBank/DDBJ whole genome shotgun (WGS) entry which is preliminary data.</text>
</comment>
<evidence type="ECO:0000313" key="2">
    <source>
        <dbReference type="EMBL" id="TFY50532.1"/>
    </source>
</evidence>
<name>A0A4Y9XLF4_9AGAM</name>
<protein>
    <submittedName>
        <fullName evidence="2">Uncharacterized protein</fullName>
    </submittedName>
</protein>
<dbReference type="OrthoDB" id="3275784at2759"/>
<accession>A0A4Y9XLF4</accession>
<evidence type="ECO:0000313" key="3">
    <source>
        <dbReference type="Proteomes" id="UP000298327"/>
    </source>
</evidence>
<sequence>MQRMPDSYILWAILPEGSLPAAHKLICRYGKGLKGQWDADEQLLSGYLARLHHGMAPDDRKGRPCRNTTKSATSTPPSRTGEPACMSRSSRAFPPMKISTRIPVRCSMHAVSSCEQRSTTNISPIWPPHDTRGSSRNEGHFGLKFDDLDSFVGILLERISRVRPVPKYERWARDLEAMILRGHLLRPSDLNGIDTDLELQIGKMVEKPFGWQWTEITEDESHRLGYPEHPGVILR</sequence>